<protein>
    <submittedName>
        <fullName evidence="3">Uncharacterized protein</fullName>
    </submittedName>
</protein>
<dbReference type="InterPro" id="IPR006212">
    <property type="entry name" value="Furin_repeat"/>
</dbReference>
<feature type="compositionally biased region" description="Pro residues" evidence="1">
    <location>
        <begin position="254"/>
        <end position="264"/>
    </location>
</feature>
<keyword evidence="2" id="KW-1133">Transmembrane helix</keyword>
<dbReference type="Proteomes" id="UP001565368">
    <property type="component" value="Unassembled WGS sequence"/>
</dbReference>
<keyword evidence="4" id="KW-1185">Reference proteome</keyword>
<dbReference type="Gene3D" id="2.10.220.10">
    <property type="entry name" value="Hormone Receptor, Insulin-like Growth Factor Receptor 1, Chain A, domain 2"/>
    <property type="match status" value="1"/>
</dbReference>
<organism evidence="3 4">
    <name type="scientific">Vanrija albida</name>
    <dbReference type="NCBI Taxonomy" id="181172"/>
    <lineage>
        <taxon>Eukaryota</taxon>
        <taxon>Fungi</taxon>
        <taxon>Dikarya</taxon>
        <taxon>Basidiomycota</taxon>
        <taxon>Agaricomycotina</taxon>
        <taxon>Tremellomycetes</taxon>
        <taxon>Trichosporonales</taxon>
        <taxon>Trichosporonaceae</taxon>
        <taxon>Vanrija</taxon>
    </lineage>
</organism>
<dbReference type="InterPro" id="IPR009030">
    <property type="entry name" value="Growth_fac_rcpt_cys_sf"/>
</dbReference>
<sequence>MFWNSGSSQCATCDSSCRSCQSSGASSCTGCRDGYILSSGTCTPAACDGIFAPGLGICLSSLVDKPEGKFALFALLLLIPLFAIPFLWYIRRERAKTRAATAHFAAKLDERAVCRGERLRSQWRRTQLFSRFWGDSGDDDLESRRKSKLKELILKPKPKADTVELEAQVSAPQARAEWLYPPRRPGTPPPFAQSAASLYSQASEYSAPVTPHHRQPYANPTPQASPEHALSTRASNGLQHYPAARVLSLGGPRTPSPPRSPSPLPDHLRPRVHVPFSTENPLIRFSDRDPSSPSSMRTSVLTEGFDAEPLSALWPAMPTRPPNPHERAPHGWI</sequence>
<keyword evidence="2" id="KW-0472">Membrane</keyword>
<feature type="compositionally biased region" description="Pro residues" evidence="1">
    <location>
        <begin position="182"/>
        <end position="191"/>
    </location>
</feature>
<feature type="compositionally biased region" description="Low complexity" evidence="1">
    <location>
        <begin position="192"/>
        <end position="207"/>
    </location>
</feature>
<feature type="region of interest" description="Disordered" evidence="1">
    <location>
        <begin position="313"/>
        <end position="333"/>
    </location>
</feature>
<dbReference type="EMBL" id="JBBXJM010000002">
    <property type="protein sequence ID" value="KAL1411600.1"/>
    <property type="molecule type" value="Genomic_DNA"/>
</dbReference>
<feature type="region of interest" description="Disordered" evidence="1">
    <location>
        <begin position="247"/>
        <end position="299"/>
    </location>
</feature>
<evidence type="ECO:0000313" key="4">
    <source>
        <dbReference type="Proteomes" id="UP001565368"/>
    </source>
</evidence>
<accession>A0ABR3QA65</accession>
<feature type="region of interest" description="Disordered" evidence="1">
    <location>
        <begin position="179"/>
        <end position="234"/>
    </location>
</feature>
<dbReference type="RefSeq" id="XP_069211544.1">
    <property type="nucleotide sequence ID" value="XM_069351158.1"/>
</dbReference>
<dbReference type="SMART" id="SM00261">
    <property type="entry name" value="FU"/>
    <property type="match status" value="1"/>
</dbReference>
<comment type="caution">
    <text evidence="3">The sequence shown here is derived from an EMBL/GenBank/DDBJ whole genome shotgun (WGS) entry which is preliminary data.</text>
</comment>
<evidence type="ECO:0000256" key="2">
    <source>
        <dbReference type="SAM" id="Phobius"/>
    </source>
</evidence>
<evidence type="ECO:0000313" key="3">
    <source>
        <dbReference type="EMBL" id="KAL1411600.1"/>
    </source>
</evidence>
<name>A0ABR3QA65_9TREE</name>
<proteinExistence type="predicted"/>
<dbReference type="GeneID" id="95983607"/>
<feature type="transmembrane region" description="Helical" evidence="2">
    <location>
        <begin position="70"/>
        <end position="90"/>
    </location>
</feature>
<evidence type="ECO:0000256" key="1">
    <source>
        <dbReference type="SAM" id="MobiDB-lite"/>
    </source>
</evidence>
<reference evidence="3 4" key="1">
    <citation type="submission" date="2023-08" db="EMBL/GenBank/DDBJ databases">
        <title>Annotated Genome Sequence of Vanrija albida AlHP1.</title>
        <authorList>
            <person name="Herzog R."/>
        </authorList>
    </citation>
    <scope>NUCLEOTIDE SEQUENCE [LARGE SCALE GENOMIC DNA]</scope>
    <source>
        <strain evidence="3 4">AlHP1</strain>
    </source>
</reference>
<gene>
    <name evidence="3" type="ORF">Q8F55_002564</name>
</gene>
<dbReference type="SUPFAM" id="SSF57184">
    <property type="entry name" value="Growth factor receptor domain"/>
    <property type="match status" value="1"/>
</dbReference>
<keyword evidence="2" id="KW-0812">Transmembrane</keyword>
<dbReference type="CDD" id="cd00064">
    <property type="entry name" value="FU"/>
    <property type="match status" value="1"/>
</dbReference>
<feature type="compositionally biased region" description="Basic and acidic residues" evidence="1">
    <location>
        <begin position="323"/>
        <end position="333"/>
    </location>
</feature>